<dbReference type="InterPro" id="IPR029046">
    <property type="entry name" value="LolA/LolB/LppX"/>
</dbReference>
<dbReference type="Gene3D" id="2.50.20.10">
    <property type="entry name" value="Lipoprotein localisation LolA/LolB/LppX"/>
    <property type="match status" value="1"/>
</dbReference>
<protein>
    <recommendedName>
        <fullName evidence="4 10">Outer-membrane lipoprotein carrier protein</fullName>
    </recommendedName>
</protein>
<keyword evidence="9 10" id="KW-0143">Chaperone</keyword>
<keyword evidence="5 10" id="KW-0813">Transport</keyword>
<dbReference type="PANTHER" id="PTHR35869:SF1">
    <property type="entry name" value="OUTER-MEMBRANE LIPOPROTEIN CARRIER PROTEIN"/>
    <property type="match status" value="1"/>
</dbReference>
<dbReference type="PANTHER" id="PTHR35869">
    <property type="entry name" value="OUTER-MEMBRANE LIPOPROTEIN CARRIER PROTEIN"/>
    <property type="match status" value="1"/>
</dbReference>
<sequence length="238" mass="26144" precursor="true">MKPALLLLGLLAWPLLGNAAEEAGVPDSVRQLQSGSPDADLQFEAAPGEALRELVQLLKPLDTLSAEFTQRVFSQNGNAMQSVEGSFKARRPGHFFWQTAAPSAQTLVTDGDFIWLYDPDLEQVTVQKMSGEIQTTPALLFSGEVAAIDEHYTVRLVVTGDKDPDEFRMFELKPKATESLFETLRISFLEGKPVALLIQDGLGQFTVLELSSVNMNPSIPDSVFKFEVPDGVDVIKDF</sequence>
<dbReference type="HAMAP" id="MF_00240">
    <property type="entry name" value="LolA"/>
    <property type="match status" value="1"/>
</dbReference>
<dbReference type="Proteomes" id="UP001501337">
    <property type="component" value="Unassembled WGS sequence"/>
</dbReference>
<keyword evidence="7 10" id="KW-0574">Periplasm</keyword>
<evidence type="ECO:0000256" key="3">
    <source>
        <dbReference type="ARBA" id="ARBA00011245"/>
    </source>
</evidence>
<comment type="similarity">
    <text evidence="2 10">Belongs to the LolA family.</text>
</comment>
<keyword evidence="12" id="KW-1185">Reference proteome</keyword>
<dbReference type="NCBIfam" id="TIGR00547">
    <property type="entry name" value="lolA"/>
    <property type="match status" value="1"/>
</dbReference>
<feature type="chain" id="PRO_5044932248" description="Outer-membrane lipoprotein carrier protein" evidence="10">
    <location>
        <begin position="20"/>
        <end position="238"/>
    </location>
</feature>
<evidence type="ECO:0000313" key="11">
    <source>
        <dbReference type="EMBL" id="GAA3955081.1"/>
    </source>
</evidence>
<evidence type="ECO:0000256" key="7">
    <source>
        <dbReference type="ARBA" id="ARBA00022764"/>
    </source>
</evidence>
<dbReference type="EMBL" id="BAABBO010000007">
    <property type="protein sequence ID" value="GAA3955081.1"/>
    <property type="molecule type" value="Genomic_DNA"/>
</dbReference>
<gene>
    <name evidence="10 11" type="primary">lolA</name>
    <name evidence="11" type="ORF">GCM10022278_12090</name>
</gene>
<keyword evidence="6 10" id="KW-0732">Signal</keyword>
<comment type="caution">
    <text evidence="11">The sequence shown here is derived from an EMBL/GenBank/DDBJ whole genome shotgun (WGS) entry which is preliminary data.</text>
</comment>
<evidence type="ECO:0000256" key="6">
    <source>
        <dbReference type="ARBA" id="ARBA00022729"/>
    </source>
</evidence>
<evidence type="ECO:0000313" key="12">
    <source>
        <dbReference type="Proteomes" id="UP001501337"/>
    </source>
</evidence>
<evidence type="ECO:0000256" key="4">
    <source>
        <dbReference type="ARBA" id="ARBA00014035"/>
    </source>
</evidence>
<dbReference type="SUPFAM" id="SSF89392">
    <property type="entry name" value="Prokaryotic lipoproteins and lipoprotein localization factors"/>
    <property type="match status" value="1"/>
</dbReference>
<feature type="signal peptide" evidence="10">
    <location>
        <begin position="1"/>
        <end position="19"/>
    </location>
</feature>
<reference evidence="12" key="1">
    <citation type="journal article" date="2019" name="Int. J. Syst. Evol. Microbiol.">
        <title>The Global Catalogue of Microorganisms (GCM) 10K type strain sequencing project: providing services to taxonomists for standard genome sequencing and annotation.</title>
        <authorList>
            <consortium name="The Broad Institute Genomics Platform"/>
            <consortium name="The Broad Institute Genome Sequencing Center for Infectious Disease"/>
            <person name="Wu L."/>
            <person name="Ma J."/>
        </authorList>
    </citation>
    <scope>NUCLEOTIDE SEQUENCE [LARGE SCALE GENOMIC DNA]</scope>
    <source>
        <strain evidence="12">JCM 17555</strain>
    </source>
</reference>
<evidence type="ECO:0000256" key="10">
    <source>
        <dbReference type="HAMAP-Rule" id="MF_00240"/>
    </source>
</evidence>
<dbReference type="Pfam" id="PF03548">
    <property type="entry name" value="LolA"/>
    <property type="match status" value="1"/>
</dbReference>
<accession>A0ABP7NVW1</accession>
<comment type="subunit">
    <text evidence="3 10">Monomer.</text>
</comment>
<evidence type="ECO:0000256" key="9">
    <source>
        <dbReference type="ARBA" id="ARBA00023186"/>
    </source>
</evidence>
<keyword evidence="8 10" id="KW-0653">Protein transport</keyword>
<evidence type="ECO:0000256" key="1">
    <source>
        <dbReference type="ARBA" id="ARBA00004418"/>
    </source>
</evidence>
<organism evidence="11 12">
    <name type="scientific">Allohahella marinimesophila</name>
    <dbReference type="NCBI Taxonomy" id="1054972"/>
    <lineage>
        <taxon>Bacteria</taxon>
        <taxon>Pseudomonadati</taxon>
        <taxon>Pseudomonadota</taxon>
        <taxon>Gammaproteobacteria</taxon>
        <taxon>Oceanospirillales</taxon>
        <taxon>Hahellaceae</taxon>
        <taxon>Allohahella</taxon>
    </lineage>
</organism>
<evidence type="ECO:0000256" key="2">
    <source>
        <dbReference type="ARBA" id="ARBA00007615"/>
    </source>
</evidence>
<name>A0ABP7NVW1_9GAMM</name>
<evidence type="ECO:0000256" key="5">
    <source>
        <dbReference type="ARBA" id="ARBA00022448"/>
    </source>
</evidence>
<keyword evidence="11" id="KW-0449">Lipoprotein</keyword>
<dbReference type="InterPro" id="IPR004564">
    <property type="entry name" value="OM_lipoprot_carrier_LolA-like"/>
</dbReference>
<proteinExistence type="inferred from homology"/>
<dbReference type="CDD" id="cd16325">
    <property type="entry name" value="LolA"/>
    <property type="match status" value="1"/>
</dbReference>
<dbReference type="InterPro" id="IPR018323">
    <property type="entry name" value="OM_lipoprot_carrier_LolA_Pbac"/>
</dbReference>
<evidence type="ECO:0000256" key="8">
    <source>
        <dbReference type="ARBA" id="ARBA00022927"/>
    </source>
</evidence>
<comment type="function">
    <text evidence="10">Participates in the translocation of lipoproteins from the inner membrane to the outer membrane. Only forms a complex with a lipoprotein if the residue after the N-terminal Cys is not an aspartate (The Asp acts as a targeting signal to indicate that the lipoprotein should stay in the inner membrane).</text>
</comment>
<comment type="subcellular location">
    <subcellularLocation>
        <location evidence="1 10">Periplasm</location>
    </subcellularLocation>
</comment>